<reference evidence="2 3" key="1">
    <citation type="submission" date="2023-10" db="EMBL/GenBank/DDBJ databases">
        <title>Draft genome sequence of Xylaria bambusicola isolate GMP-LS, the root and basal stem rot pathogen of sugarcane in Indonesia.</title>
        <authorList>
            <person name="Selvaraj P."/>
            <person name="Muralishankar V."/>
            <person name="Muruganantham S."/>
            <person name="Sp S."/>
            <person name="Haryani S."/>
            <person name="Lau K.J.X."/>
            <person name="Naqvi N.I."/>
        </authorList>
    </citation>
    <scope>NUCLEOTIDE SEQUENCE [LARGE SCALE GENOMIC DNA]</scope>
    <source>
        <strain evidence="2">GMP-LS</strain>
    </source>
</reference>
<gene>
    <name evidence="2" type="ORF">RRF57_011237</name>
</gene>
<feature type="region of interest" description="Disordered" evidence="1">
    <location>
        <begin position="272"/>
        <end position="301"/>
    </location>
</feature>
<comment type="caution">
    <text evidence="2">The sequence shown here is derived from an EMBL/GenBank/DDBJ whole genome shotgun (WGS) entry which is preliminary data.</text>
</comment>
<feature type="compositionally biased region" description="Acidic residues" evidence="1">
    <location>
        <begin position="615"/>
        <end position="624"/>
    </location>
</feature>
<organism evidence="2 3">
    <name type="scientific">Xylaria bambusicola</name>
    <dbReference type="NCBI Taxonomy" id="326684"/>
    <lineage>
        <taxon>Eukaryota</taxon>
        <taxon>Fungi</taxon>
        <taxon>Dikarya</taxon>
        <taxon>Ascomycota</taxon>
        <taxon>Pezizomycotina</taxon>
        <taxon>Sordariomycetes</taxon>
        <taxon>Xylariomycetidae</taxon>
        <taxon>Xylariales</taxon>
        <taxon>Xylariaceae</taxon>
        <taxon>Xylaria</taxon>
    </lineage>
</organism>
<feature type="compositionally biased region" description="Basic and acidic residues" evidence="1">
    <location>
        <begin position="575"/>
        <end position="584"/>
    </location>
</feature>
<keyword evidence="3" id="KW-1185">Reference proteome</keyword>
<dbReference type="EMBL" id="JAWHQM010000054">
    <property type="protein sequence ID" value="KAK5635524.1"/>
    <property type="molecule type" value="Genomic_DNA"/>
</dbReference>
<feature type="region of interest" description="Disordered" evidence="1">
    <location>
        <begin position="715"/>
        <end position="735"/>
    </location>
</feature>
<feature type="compositionally biased region" description="Polar residues" evidence="1">
    <location>
        <begin position="104"/>
        <end position="116"/>
    </location>
</feature>
<feature type="region of interest" description="Disordered" evidence="1">
    <location>
        <begin position="355"/>
        <end position="417"/>
    </location>
</feature>
<evidence type="ECO:0000313" key="2">
    <source>
        <dbReference type="EMBL" id="KAK5635524.1"/>
    </source>
</evidence>
<accession>A0AAN7V4D3</accession>
<proteinExistence type="predicted"/>
<evidence type="ECO:0000313" key="3">
    <source>
        <dbReference type="Proteomes" id="UP001305414"/>
    </source>
</evidence>
<feature type="compositionally biased region" description="Polar residues" evidence="1">
    <location>
        <begin position="198"/>
        <end position="207"/>
    </location>
</feature>
<feature type="region of interest" description="Disordered" evidence="1">
    <location>
        <begin position="1"/>
        <end position="247"/>
    </location>
</feature>
<feature type="compositionally biased region" description="Low complexity" evidence="1">
    <location>
        <begin position="74"/>
        <end position="84"/>
    </location>
</feature>
<feature type="compositionally biased region" description="Basic and acidic residues" evidence="1">
    <location>
        <begin position="34"/>
        <end position="45"/>
    </location>
</feature>
<protein>
    <submittedName>
        <fullName evidence="2">Uncharacterized protein</fullName>
    </submittedName>
</protein>
<feature type="compositionally biased region" description="Low complexity" evidence="1">
    <location>
        <begin position="208"/>
        <end position="218"/>
    </location>
</feature>
<feature type="compositionally biased region" description="Polar residues" evidence="1">
    <location>
        <begin position="272"/>
        <end position="293"/>
    </location>
</feature>
<feature type="compositionally biased region" description="Basic and acidic residues" evidence="1">
    <location>
        <begin position="625"/>
        <end position="639"/>
    </location>
</feature>
<feature type="region of interest" description="Disordered" evidence="1">
    <location>
        <begin position="559"/>
        <end position="701"/>
    </location>
</feature>
<evidence type="ECO:0000256" key="1">
    <source>
        <dbReference type="SAM" id="MobiDB-lite"/>
    </source>
</evidence>
<sequence length="735" mass="79960">MVPRTSRTPKARGSARGTVHELPAEGRGYGVKQMDARKAAARDRPIVIPSDSDNGGSEDDDGSVEPVLPSLPRSSSGSAAEAGSRTWRASTTELPKTKRRPSVSRDNANLKSTTTKPMKKAGGHASGPSGLIDIDTATTSTSAPSKLLNDTTSTIKDMGSSPSQSVSSAKGPSLASHHTFNFPSTPTSSRGSGRAGSQKVSTANHNNSLPKSSPSIPSSLPPPAVKERIYSAPRPRKQPNIETGSKKLESFGFVSAASLLDETDVANRQSIAPTHMSKSQSTSKFKPHTLSKSIKQEGSSHVRPLGVRIENHQSVPQTTRNTVGAVTPVPKLKTEPIPMPTYPAMIQAHTSSLMLSPRTPENSKAVKKAASNLSSSIGTRGDPYSISSDSDSDDDYDHDIDTTSHNQGNSNNDSRSLTSLKSLSSFSKMNQNDAHEETASDVEAVLEQYPTWLNSPSPAQPRSWAMPSTTATTTTNATASIAKMAPPTWPNKRLRDTNGKKRNDKRRVRFISGDDDDAFSPSPLPPAKRLAILEESRYPQAARVANQFASFVEKLDAAPSNPRIEAPPTFSGEEFNSKKIKDKPLVMNAPSSSGRDLNKAKIKDSTLIITVSSDSESESDLDGMSDDKPNQRHPIKQEEGSSSTRMPQKREKGEEKKIMNAKVEIKHEKKKVETREKDKERGEKEKRNKKRIKTGERKEIRRRLRRSKVVGGEVVCRHRNRDRPNREIEANEQTP</sequence>
<dbReference type="Proteomes" id="UP001305414">
    <property type="component" value="Unassembled WGS sequence"/>
</dbReference>
<name>A0AAN7V4D3_9PEZI</name>
<feature type="compositionally biased region" description="Polar residues" evidence="1">
    <location>
        <begin position="136"/>
        <end position="191"/>
    </location>
</feature>
<dbReference type="AlphaFoldDB" id="A0AAN7V4D3"/>
<feature type="region of interest" description="Disordered" evidence="1">
    <location>
        <begin position="486"/>
        <end position="525"/>
    </location>
</feature>
<feature type="compositionally biased region" description="Basic and acidic residues" evidence="1">
    <location>
        <begin position="648"/>
        <end position="686"/>
    </location>
</feature>